<dbReference type="AlphaFoldDB" id="A0A4Q8AGI3"/>
<dbReference type="SUPFAM" id="SSF51905">
    <property type="entry name" value="FAD/NAD(P)-binding domain"/>
    <property type="match status" value="1"/>
</dbReference>
<accession>A0A4Q8AGI3</accession>
<keyword evidence="1" id="KW-0560">Oxidoreductase</keyword>
<proteinExistence type="predicted"/>
<dbReference type="GO" id="GO:0071949">
    <property type="term" value="F:FAD binding"/>
    <property type="evidence" value="ECO:0007669"/>
    <property type="project" value="InterPro"/>
</dbReference>
<dbReference type="InterPro" id="IPR036188">
    <property type="entry name" value="FAD/NAD-bd_sf"/>
</dbReference>
<dbReference type="Proteomes" id="UP000292685">
    <property type="component" value="Unassembled WGS sequence"/>
</dbReference>
<dbReference type="Gene3D" id="3.30.70.2450">
    <property type="match status" value="1"/>
</dbReference>
<name>A0A4Q8AGI3_9MICC</name>
<evidence type="ECO:0000313" key="3">
    <source>
        <dbReference type="EMBL" id="RZU63418.1"/>
    </source>
</evidence>
<dbReference type="GO" id="GO:0019622">
    <property type="term" value="P:3-(3-hydroxy)phenylpropionate catabolic process"/>
    <property type="evidence" value="ECO:0007669"/>
    <property type="project" value="TreeGrafter"/>
</dbReference>
<feature type="domain" description="FAD-binding" evidence="2">
    <location>
        <begin position="21"/>
        <end position="351"/>
    </location>
</feature>
<dbReference type="PANTHER" id="PTHR43476:SF3">
    <property type="entry name" value="FAD-BINDING MONOOXYGENASE"/>
    <property type="match status" value="1"/>
</dbReference>
<evidence type="ECO:0000256" key="1">
    <source>
        <dbReference type="ARBA" id="ARBA00023002"/>
    </source>
</evidence>
<reference evidence="3 4" key="1">
    <citation type="submission" date="2019-02" db="EMBL/GenBank/DDBJ databases">
        <title>Sequencing the genomes of 1000 actinobacteria strains.</title>
        <authorList>
            <person name="Klenk H.-P."/>
        </authorList>
    </citation>
    <scope>NUCLEOTIDE SEQUENCE [LARGE SCALE GENOMIC DNA]</scope>
    <source>
        <strain evidence="3 4">DSM 17364</strain>
    </source>
</reference>
<dbReference type="PANTHER" id="PTHR43476">
    <property type="entry name" value="3-(3-HYDROXY-PHENYL)PROPIONATE/3-HYDROXYCINNAMIC ACID HYDROXYLASE"/>
    <property type="match status" value="1"/>
</dbReference>
<dbReference type="GO" id="GO:0008688">
    <property type="term" value="F:3-(3-hydroxyphenyl)propionate hydroxylase activity"/>
    <property type="evidence" value="ECO:0007669"/>
    <property type="project" value="TreeGrafter"/>
</dbReference>
<dbReference type="InterPro" id="IPR002938">
    <property type="entry name" value="FAD-bd"/>
</dbReference>
<dbReference type="PRINTS" id="PR00420">
    <property type="entry name" value="RNGMNOXGNASE"/>
</dbReference>
<dbReference type="InterPro" id="IPR050631">
    <property type="entry name" value="PheA/TfdB_FAD_monoxygenase"/>
</dbReference>
<gene>
    <name evidence="3" type="ORF">EV380_3036</name>
</gene>
<keyword evidence="4" id="KW-1185">Reference proteome</keyword>
<dbReference type="Pfam" id="PF01494">
    <property type="entry name" value="FAD_binding_3"/>
    <property type="match status" value="1"/>
</dbReference>
<evidence type="ECO:0000313" key="4">
    <source>
        <dbReference type="Proteomes" id="UP000292685"/>
    </source>
</evidence>
<dbReference type="EMBL" id="SHLA01000001">
    <property type="protein sequence ID" value="RZU63418.1"/>
    <property type="molecule type" value="Genomic_DNA"/>
</dbReference>
<sequence>MRGESGEARNPAPGAAVPARADVVVAGAGPVGLFAALLLARAGADVVVLERRTRRSGHSRAIGIHSPALAALESAGVAADLVAAGVRIPGGQARCRGRLLAELSFEPVPGPYPFVLSLPQAETEGMLERHLGRAGVEPRRGVEVTGLRRVAKGVVLQTNWGEIEARFVVAADGARSVVRDAAGIAAPVRTYPDAYVMGDFAETSGREADARAVLYLESAGVVESFPLPGARRRWVVRTGRRAGEPELDALVEAVRRRTGVVLDPGSNTMLSAFGVRRRIAEQFSAGRVALVGDAAHEISPIGGQGMNLGWLDAVALAPHLLSGLSGDEVGPRLESWAAQRRAAARAAAQRAHLNMALGRPVPGLLLPVRNGLLGSVAAVPSLHDAVARTFTMTSR</sequence>
<dbReference type="OrthoDB" id="4246007at2"/>
<dbReference type="Gene3D" id="3.50.50.60">
    <property type="entry name" value="FAD/NAD(P)-binding domain"/>
    <property type="match status" value="1"/>
</dbReference>
<comment type="caution">
    <text evidence="3">The sequence shown here is derived from an EMBL/GenBank/DDBJ whole genome shotgun (WGS) entry which is preliminary data.</text>
</comment>
<organism evidence="3 4">
    <name type="scientific">Zhihengliuella halotolerans</name>
    <dbReference type="NCBI Taxonomy" id="370736"/>
    <lineage>
        <taxon>Bacteria</taxon>
        <taxon>Bacillati</taxon>
        <taxon>Actinomycetota</taxon>
        <taxon>Actinomycetes</taxon>
        <taxon>Micrococcales</taxon>
        <taxon>Micrococcaceae</taxon>
        <taxon>Zhihengliuella</taxon>
    </lineage>
</organism>
<dbReference type="RefSeq" id="WP_130451793.1">
    <property type="nucleotide sequence ID" value="NZ_SHLA01000001.1"/>
</dbReference>
<protein>
    <submittedName>
        <fullName evidence="3">2-polyprenyl-6-methoxyphenol hydroxylase-like FAD-dependent oxidoreductase</fullName>
    </submittedName>
</protein>
<evidence type="ECO:0000259" key="2">
    <source>
        <dbReference type="Pfam" id="PF01494"/>
    </source>
</evidence>